<reference evidence="3" key="1">
    <citation type="journal article" date="2019" name="Int. J. Syst. Evol. Microbiol.">
        <title>The Global Catalogue of Microorganisms (GCM) 10K type strain sequencing project: providing services to taxonomists for standard genome sequencing and annotation.</title>
        <authorList>
            <consortium name="The Broad Institute Genomics Platform"/>
            <consortium name="The Broad Institute Genome Sequencing Center for Infectious Disease"/>
            <person name="Wu L."/>
            <person name="Ma J."/>
        </authorList>
    </citation>
    <scope>NUCLEOTIDE SEQUENCE [LARGE SCALE GENOMIC DNA]</scope>
    <source>
        <strain evidence="3">JCM 16001</strain>
    </source>
</reference>
<gene>
    <name evidence="2" type="ORF">GCM10009830_12640</name>
</gene>
<keyword evidence="3" id="KW-1185">Reference proteome</keyword>
<keyword evidence="1" id="KW-0472">Membrane</keyword>
<feature type="transmembrane region" description="Helical" evidence="1">
    <location>
        <begin position="43"/>
        <end position="61"/>
    </location>
</feature>
<evidence type="ECO:0000313" key="2">
    <source>
        <dbReference type="EMBL" id="GAA1668300.1"/>
    </source>
</evidence>
<keyword evidence="1" id="KW-1133">Transmembrane helix</keyword>
<accession>A0ABP4S9S7</accession>
<feature type="transmembrane region" description="Helical" evidence="1">
    <location>
        <begin position="12"/>
        <end position="37"/>
    </location>
</feature>
<sequence length="74" mass="8020">MSDMNWRLFGWLAALFGGAIIAIWLVATIIGAAFAFLGGLIKFALVVGIIGVIGWFGYKGYKAIGGSERRQIRK</sequence>
<keyword evidence="1" id="KW-0812">Transmembrane</keyword>
<protein>
    <submittedName>
        <fullName evidence="2">Uncharacterized protein</fullName>
    </submittedName>
</protein>
<name>A0ABP4S9S7_9ACTN</name>
<proteinExistence type="predicted"/>
<dbReference type="EMBL" id="BAAAQF010000004">
    <property type="protein sequence ID" value="GAA1668300.1"/>
    <property type="molecule type" value="Genomic_DNA"/>
</dbReference>
<evidence type="ECO:0000256" key="1">
    <source>
        <dbReference type="SAM" id="Phobius"/>
    </source>
</evidence>
<organism evidence="2 3">
    <name type="scientific">Glycomyces endophyticus</name>
    <dbReference type="NCBI Taxonomy" id="480996"/>
    <lineage>
        <taxon>Bacteria</taxon>
        <taxon>Bacillati</taxon>
        <taxon>Actinomycetota</taxon>
        <taxon>Actinomycetes</taxon>
        <taxon>Glycomycetales</taxon>
        <taxon>Glycomycetaceae</taxon>
        <taxon>Glycomyces</taxon>
    </lineage>
</organism>
<comment type="caution">
    <text evidence="2">The sequence shown here is derived from an EMBL/GenBank/DDBJ whole genome shotgun (WGS) entry which is preliminary data.</text>
</comment>
<dbReference type="Proteomes" id="UP001499851">
    <property type="component" value="Unassembled WGS sequence"/>
</dbReference>
<evidence type="ECO:0000313" key="3">
    <source>
        <dbReference type="Proteomes" id="UP001499851"/>
    </source>
</evidence>